<feature type="region of interest" description="Disordered" evidence="1">
    <location>
        <begin position="372"/>
        <end position="455"/>
    </location>
</feature>
<protein>
    <submittedName>
        <fullName evidence="2">Uncharacterized protein</fullName>
    </submittedName>
</protein>
<feature type="region of interest" description="Disordered" evidence="1">
    <location>
        <begin position="192"/>
        <end position="232"/>
    </location>
</feature>
<feature type="compositionally biased region" description="Acidic residues" evidence="1">
    <location>
        <begin position="192"/>
        <end position="220"/>
    </location>
</feature>
<feature type="compositionally biased region" description="Low complexity" evidence="1">
    <location>
        <begin position="296"/>
        <end position="319"/>
    </location>
</feature>
<evidence type="ECO:0000313" key="2">
    <source>
        <dbReference type="EMBL" id="KAK8858067.1"/>
    </source>
</evidence>
<feature type="compositionally biased region" description="Acidic residues" evidence="1">
    <location>
        <begin position="372"/>
        <end position="393"/>
    </location>
</feature>
<name>A0ABR2I6B4_9EUKA</name>
<evidence type="ECO:0000313" key="3">
    <source>
        <dbReference type="Proteomes" id="UP001470230"/>
    </source>
</evidence>
<feature type="region of interest" description="Disordered" evidence="1">
    <location>
        <begin position="285"/>
        <end position="340"/>
    </location>
</feature>
<reference evidence="2 3" key="1">
    <citation type="submission" date="2024-04" db="EMBL/GenBank/DDBJ databases">
        <title>Tritrichomonas musculus Genome.</title>
        <authorList>
            <person name="Alves-Ferreira E."/>
            <person name="Grigg M."/>
            <person name="Lorenzi H."/>
            <person name="Galac M."/>
        </authorList>
    </citation>
    <scope>NUCLEOTIDE SEQUENCE [LARGE SCALE GENOMIC DNA]</scope>
    <source>
        <strain evidence="2 3">EAF2021</strain>
    </source>
</reference>
<feature type="region of interest" description="Disordered" evidence="1">
    <location>
        <begin position="27"/>
        <end position="154"/>
    </location>
</feature>
<dbReference type="EMBL" id="JAPFFF010000019">
    <property type="protein sequence ID" value="KAK8858067.1"/>
    <property type="molecule type" value="Genomic_DNA"/>
</dbReference>
<evidence type="ECO:0000256" key="1">
    <source>
        <dbReference type="SAM" id="MobiDB-lite"/>
    </source>
</evidence>
<feature type="compositionally biased region" description="Basic residues" evidence="1">
    <location>
        <begin position="863"/>
        <end position="891"/>
    </location>
</feature>
<feature type="compositionally biased region" description="Basic and acidic residues" evidence="1">
    <location>
        <begin position="394"/>
        <end position="415"/>
    </location>
</feature>
<feature type="compositionally biased region" description="Basic and acidic residues" evidence="1">
    <location>
        <begin position="286"/>
        <end position="295"/>
    </location>
</feature>
<keyword evidence="3" id="KW-1185">Reference proteome</keyword>
<dbReference type="Proteomes" id="UP001470230">
    <property type="component" value="Unassembled WGS sequence"/>
</dbReference>
<gene>
    <name evidence="2" type="ORF">M9Y10_013167</name>
</gene>
<feature type="compositionally biased region" description="Basic residues" evidence="1">
    <location>
        <begin position="416"/>
        <end position="443"/>
    </location>
</feature>
<organism evidence="2 3">
    <name type="scientific">Tritrichomonas musculus</name>
    <dbReference type="NCBI Taxonomy" id="1915356"/>
    <lineage>
        <taxon>Eukaryota</taxon>
        <taxon>Metamonada</taxon>
        <taxon>Parabasalia</taxon>
        <taxon>Tritrichomonadida</taxon>
        <taxon>Tritrichomonadidae</taxon>
        <taxon>Tritrichomonas</taxon>
    </lineage>
</organism>
<feature type="compositionally biased region" description="Basic and acidic residues" evidence="1">
    <location>
        <begin position="84"/>
        <end position="95"/>
    </location>
</feature>
<comment type="caution">
    <text evidence="2">The sequence shown here is derived from an EMBL/GenBank/DDBJ whole genome shotgun (WGS) entry which is preliminary data.</text>
</comment>
<sequence length="891" mass="103041">MDDDPLTKLLSQHQNEETILDEHFKNTIAPKIEKNSSSLQPPNNDPKKHKGNGKEEEEDDDQPIGLVHRQPSYSSLHGPLIGKDGVKVDRLPDLKEEGEESNAYHSNLEDNATKPTKAPKKTKNSKPSLNSFSSQDNVIAFDEHDDSEDVPIGLTYRQPSFSSMGDHLISKGGDSLADIVPLKTIPIEEAIIEEENLDPQNNNEEEADLDNEEDEEDEENPQVQIVKDLKQKNKDRWQKMGYEPPPNLIQLTRAQSQSVFNQNQVFMQPQMNAPAFFSPLIEEEETPKLNNDKNNRNITTNKTTKSTNPATTPNSNSQTKPVSDKPKIAHRRCGSNGMKLGEASTSLARMSQALMMCDSNSKIQNDNEAIDEEKEFDIEEEAENESEEEEEFFESDKKNYSQHESESESSKEDKKKGKSKKHQDKKHKDKSKKRSKSKKKSKSKQYSDSDQDDYSYPIYDIKKKNRNYLFSSSSSSSSTSYDSDIENEGNYYYRSNEELFGRLGEIVKDDESSDVYKAILTGRIPSSNKSNKSKQTRNLIQGYIDTCINNLWVDEASYLTSIIDSSNQPYHFHHHHRSKDNCEKDHLHHTSTRSHYFPHSHNHHHRNMKHISPIERLKMKAAEEDANYEYKIQETFLKQKHMLEMLNDEFKEAANDLDAQYSIQSSRKHHKGGTDVERTPVITGNWSPSPAVLELRETIKHLIKAKKYSASQELLARLKKLEMNEAREVSKMIHEQYVNADRLLKERFAMRRALLLRKIQFEIQAINEERQETARRYSKSISRLRNLNLEINETYDLVNDDNLGDYSDDNSDDNEFADDGLLPVKLPQRISRENDEKIIELMAERMMDLSSSDNEDEYEFEKKKKKDKKKKEKKKDKKKKDKKKEKKKKNK</sequence>
<proteinExistence type="predicted"/>
<accession>A0ABR2I6B4</accession>
<feature type="region of interest" description="Disordered" evidence="1">
    <location>
        <begin position="850"/>
        <end position="891"/>
    </location>
</feature>